<keyword evidence="3" id="KW-1185">Reference proteome</keyword>
<dbReference type="Proteomes" id="UP001519362">
    <property type="component" value="Unassembled WGS sequence"/>
</dbReference>
<reference evidence="2 3" key="1">
    <citation type="submission" date="2021-03" db="EMBL/GenBank/DDBJ databases">
        <title>Sequencing the genomes of 1000 actinobacteria strains.</title>
        <authorList>
            <person name="Klenk H.-P."/>
        </authorList>
    </citation>
    <scope>NUCLEOTIDE SEQUENCE [LARGE SCALE GENOMIC DNA]</scope>
    <source>
        <strain evidence="2 3">DSM 24221</strain>
    </source>
</reference>
<evidence type="ECO:0000256" key="1">
    <source>
        <dbReference type="SAM" id="MobiDB-lite"/>
    </source>
</evidence>
<protein>
    <submittedName>
        <fullName evidence="2">Uncharacterized protein YcaQ</fullName>
    </submittedName>
</protein>
<organism evidence="2 3">
    <name type="scientific">Microbacterium amylolyticum</name>
    <dbReference type="NCBI Taxonomy" id="936337"/>
    <lineage>
        <taxon>Bacteria</taxon>
        <taxon>Bacillati</taxon>
        <taxon>Actinomycetota</taxon>
        <taxon>Actinomycetes</taxon>
        <taxon>Micrococcales</taxon>
        <taxon>Microbacteriaceae</taxon>
        <taxon>Microbacterium</taxon>
    </lineage>
</organism>
<proteinExistence type="predicted"/>
<dbReference type="RefSeq" id="WP_165136077.1">
    <property type="nucleotide sequence ID" value="NZ_CP049253.1"/>
</dbReference>
<dbReference type="PANTHER" id="PTHR30528">
    <property type="entry name" value="CYTOPLASMIC PROTEIN"/>
    <property type="match status" value="1"/>
</dbReference>
<accession>A0ABS4ZJA3</accession>
<feature type="compositionally biased region" description="Gly residues" evidence="1">
    <location>
        <begin position="17"/>
        <end position="26"/>
    </location>
</feature>
<feature type="region of interest" description="Disordered" evidence="1">
    <location>
        <begin position="1"/>
        <end position="27"/>
    </location>
</feature>
<evidence type="ECO:0000313" key="3">
    <source>
        <dbReference type="Proteomes" id="UP001519362"/>
    </source>
</evidence>
<dbReference type="Pfam" id="PF06224">
    <property type="entry name" value="AlkZ-like"/>
    <property type="match status" value="1"/>
</dbReference>
<dbReference type="InterPro" id="IPR009351">
    <property type="entry name" value="AlkZ-like"/>
</dbReference>
<name>A0ABS4ZJA3_9MICO</name>
<sequence>MVKTRLSAGEARRAGLAGQGIGGPRTGGTTRAMTGAVARMGVLQIDSVNVFARSHYMPLFSRIGAYDRGALDQLLMGRARDPRYVEYVAHEATFLPINDWPLWQFRRDGNRQRYAAEGTWVHENSRVIDSVRAELRDRGPLKPSEIESVARRADRGPWWDWDHAKQALEMMWRFGDVAVARRDGFERVYGLAEQVVPAPLLDQQVSREAAALELVRRASRAYGVSTIADLNDYYRLRSQSLVRAAVDQLVEEGELLPVEVDGWHTTAGRPVPAWLHRDARIPRRVSGATLLTPFDPVVWFRDRAHRMFDFHYRIEIYVPPQKRQYGYYSLPVVVGDRVAARIDLKADRAASTLRVQSAWWEDHAGAQDAELVAAELRRAAEWQGLSDITVSRWGNAADHLAGALAAPRHEHPNA</sequence>
<gene>
    <name evidence="2" type="ORF">JOF34_001147</name>
</gene>
<dbReference type="EMBL" id="JAGIOL010000001">
    <property type="protein sequence ID" value="MBP2436561.1"/>
    <property type="molecule type" value="Genomic_DNA"/>
</dbReference>
<comment type="caution">
    <text evidence="2">The sequence shown here is derived from an EMBL/GenBank/DDBJ whole genome shotgun (WGS) entry which is preliminary data.</text>
</comment>
<evidence type="ECO:0000313" key="2">
    <source>
        <dbReference type="EMBL" id="MBP2436561.1"/>
    </source>
</evidence>
<dbReference type="PANTHER" id="PTHR30528:SF0">
    <property type="entry name" value="CYTOPLASMIC PROTEIN"/>
    <property type="match status" value="1"/>
</dbReference>